<dbReference type="NCBIfam" id="TIGR00756">
    <property type="entry name" value="PPR"/>
    <property type="match status" value="10"/>
</dbReference>
<accession>N1QSW4</accession>
<proteinExistence type="inferred from homology"/>
<dbReference type="EnsemblPlants" id="EMT01673">
    <property type="protein sequence ID" value="EMT01673"/>
    <property type="gene ID" value="F775_23319"/>
</dbReference>
<sequence>MGPSVRGGGGAPPFPFLLASQAGDAWACGGAGLTWGPAAEAAVWPSGGGASALWEPAGGAATAGGVFLRLCHKAGMKTLSPLGRASVTAPIAPFLKARSQLVDPLRDTPGEIRDHFDRTVAALRCRALPEDTDLQTSARRCSAMSLFIYLKWCFVTYEGHFFRGKRASGGGGSTEWCRSSSSASGTQRAATEGRILVRAVAASTERGDLVLNAAAVSTSSPAARSPVQRIYLLQQLQLEGGAMSRRFVPVDRRILEQNIKARYHAGDIGTEDALHLFDELLQCAGSSSIRAINYLVTTVGRDSPALGVSLFNRVASANVAPNSMTYTILVDCCCRAGRLDLGFAAMGHIIKMGFAADAIVTFSHLLKAICAEKKTSYAMDIVLRIMPMFNCVPDNFSYNILFKGLCNERRSQEALELIHMMVQHGGSCQPNVVSYNTVVDGMLKEGEVDKAYTLFSEMLRQGISPDVVTCTSIISGMCKVHAMDKAEEVLQQMLDRRILPDAATYNCLIHGYYLLGHCEKVDRIFKEMSRNGVQPNIVTYNIQIIFARAEENGIAPNHPVYNILISACAQEEMVSEVGELFSEMLDRGICPDTVFFNKIMDRLCKNERVMEAQDLFDLMVHMGVKPDVCTYNTLIGGYLFVGKMDEVSKLLDNMVSIGMEPDVITYNILIDGYSKNGKIDDALVVFRGMLERKDKPSVFTFNIMIGALLKCRRKEEAKDLFDGIWAKGLVPDVVTYSLMILKLIEEGSLQESDDLFLSMEKNGYPANSCMLNAIVRRLLQKGTGRKKPFSPGSQQPLVPAVQPGLNMRD</sequence>
<organism evidence="4">
    <name type="scientific">Aegilops tauschii</name>
    <name type="common">Tausch's goatgrass</name>
    <name type="synonym">Aegilops squarrosa</name>
    <dbReference type="NCBI Taxonomy" id="37682"/>
    <lineage>
        <taxon>Eukaryota</taxon>
        <taxon>Viridiplantae</taxon>
        <taxon>Streptophyta</taxon>
        <taxon>Embryophyta</taxon>
        <taxon>Tracheophyta</taxon>
        <taxon>Spermatophyta</taxon>
        <taxon>Magnoliopsida</taxon>
        <taxon>Liliopsida</taxon>
        <taxon>Poales</taxon>
        <taxon>Poaceae</taxon>
        <taxon>BOP clade</taxon>
        <taxon>Pooideae</taxon>
        <taxon>Triticodae</taxon>
        <taxon>Triticeae</taxon>
        <taxon>Triticinae</taxon>
        <taxon>Aegilops</taxon>
    </lineage>
</organism>
<dbReference type="PANTHER" id="PTHR47936:SF1">
    <property type="entry name" value="PENTATRICOPEPTIDE REPEAT-CONTAINING PROTEIN GUN1, CHLOROPLASTIC"/>
    <property type="match status" value="1"/>
</dbReference>
<dbReference type="GO" id="GO:0010019">
    <property type="term" value="P:chloroplast-nucleus signaling pathway"/>
    <property type="evidence" value="ECO:0007669"/>
    <property type="project" value="TreeGrafter"/>
</dbReference>
<keyword evidence="3" id="KW-0809">Transit peptide</keyword>
<keyword evidence="2" id="KW-0677">Repeat</keyword>
<protein>
    <recommendedName>
        <fullName evidence="5">Pentatricopeptide repeat-containing protein</fullName>
    </recommendedName>
</protein>
<comment type="similarity">
    <text evidence="1">Belongs to the PPR family. P subfamily.</text>
</comment>
<reference evidence="4" key="1">
    <citation type="submission" date="2015-06" db="UniProtKB">
        <authorList>
            <consortium name="EnsemblPlants"/>
        </authorList>
    </citation>
    <scope>IDENTIFICATION</scope>
</reference>
<dbReference type="GO" id="GO:0031930">
    <property type="term" value="P:mitochondria-nucleus signaling pathway"/>
    <property type="evidence" value="ECO:0007669"/>
    <property type="project" value="TreeGrafter"/>
</dbReference>
<dbReference type="Pfam" id="PF12854">
    <property type="entry name" value="PPR_1"/>
    <property type="match status" value="2"/>
</dbReference>
<dbReference type="PANTHER" id="PTHR47936">
    <property type="entry name" value="PPR_LONG DOMAIN-CONTAINING PROTEIN"/>
    <property type="match status" value="1"/>
</dbReference>
<dbReference type="InterPro" id="IPR011990">
    <property type="entry name" value="TPR-like_helical_dom_sf"/>
</dbReference>
<evidence type="ECO:0008006" key="5">
    <source>
        <dbReference type="Google" id="ProtNLM"/>
    </source>
</evidence>
<dbReference type="GO" id="GO:0009507">
    <property type="term" value="C:chloroplast"/>
    <property type="evidence" value="ECO:0007669"/>
    <property type="project" value="TreeGrafter"/>
</dbReference>
<name>N1QSW4_AEGTA</name>
<evidence type="ECO:0000256" key="1">
    <source>
        <dbReference type="ARBA" id="ARBA00007626"/>
    </source>
</evidence>
<evidence type="ECO:0000256" key="2">
    <source>
        <dbReference type="ARBA" id="ARBA00022737"/>
    </source>
</evidence>
<dbReference type="AlphaFoldDB" id="N1QSW4"/>
<evidence type="ECO:0000256" key="3">
    <source>
        <dbReference type="ARBA" id="ARBA00022946"/>
    </source>
</evidence>
<evidence type="ECO:0000313" key="4">
    <source>
        <dbReference type="EnsemblPlants" id="EMT01673"/>
    </source>
</evidence>
<dbReference type="InterPro" id="IPR002885">
    <property type="entry name" value="PPR_rpt"/>
</dbReference>
<dbReference type="PROSITE" id="PS51375">
    <property type="entry name" value="PPR"/>
    <property type="match status" value="11"/>
</dbReference>
<dbReference type="Gene3D" id="1.25.40.10">
    <property type="entry name" value="Tetratricopeptide repeat domain"/>
    <property type="match status" value="5"/>
</dbReference>
<dbReference type="Pfam" id="PF13041">
    <property type="entry name" value="PPR_2"/>
    <property type="match status" value="5"/>
</dbReference>